<dbReference type="EMBL" id="CADCWH010000125">
    <property type="protein sequence ID" value="CAA9549553.1"/>
    <property type="molecule type" value="Genomic_DNA"/>
</dbReference>
<dbReference type="AlphaFoldDB" id="A0A6J4UK10"/>
<feature type="non-terminal residue" evidence="2">
    <location>
        <position position="1"/>
    </location>
</feature>
<dbReference type="EC" id="3.1.1.96" evidence="2"/>
<gene>
    <name evidence="2" type="ORF">AVDCRST_MAG70-808</name>
</gene>
<feature type="compositionally biased region" description="Basic residues" evidence="1">
    <location>
        <begin position="59"/>
        <end position="78"/>
    </location>
</feature>
<reference evidence="2" key="1">
    <citation type="submission" date="2020-02" db="EMBL/GenBank/DDBJ databases">
        <authorList>
            <person name="Meier V. D."/>
        </authorList>
    </citation>
    <scope>NUCLEOTIDE SEQUENCE</scope>
    <source>
        <strain evidence="2">AVDCRST_MAG70</strain>
    </source>
</reference>
<feature type="non-terminal residue" evidence="2">
    <location>
        <position position="92"/>
    </location>
</feature>
<name>A0A6J4UK10_9BACT</name>
<keyword evidence="2" id="KW-0378">Hydrolase</keyword>
<feature type="region of interest" description="Disordered" evidence="1">
    <location>
        <begin position="1"/>
        <end position="92"/>
    </location>
</feature>
<evidence type="ECO:0000256" key="1">
    <source>
        <dbReference type="SAM" id="MobiDB-lite"/>
    </source>
</evidence>
<dbReference type="GO" id="GO:0051499">
    <property type="term" value="F:D-aminoacyl-tRNA deacylase activity"/>
    <property type="evidence" value="ECO:0007669"/>
    <property type="project" value="UniProtKB-EC"/>
</dbReference>
<evidence type="ECO:0000313" key="2">
    <source>
        <dbReference type="EMBL" id="CAA9549553.1"/>
    </source>
</evidence>
<feature type="compositionally biased region" description="Polar residues" evidence="1">
    <location>
        <begin position="1"/>
        <end position="10"/>
    </location>
</feature>
<accession>A0A6J4UK10</accession>
<protein>
    <submittedName>
        <fullName evidence="2">D-aminoacyl-tRNA deacylase</fullName>
        <ecNumber evidence="2">3.1.1.96</ecNumber>
    </submittedName>
</protein>
<proteinExistence type="predicted"/>
<sequence>GIEPSRQSPGQRPDRLPVHPLRRPAKGSPPQLRRGGPAGDRRPAGRALRRRDRCPGPPGRHRPVRRRHEGRIGQRRPCHPLARLGRLGAGRL</sequence>
<organism evidence="2">
    <name type="scientific">uncultured Thermomicrobiales bacterium</name>
    <dbReference type="NCBI Taxonomy" id="1645740"/>
    <lineage>
        <taxon>Bacteria</taxon>
        <taxon>Pseudomonadati</taxon>
        <taxon>Thermomicrobiota</taxon>
        <taxon>Thermomicrobia</taxon>
        <taxon>Thermomicrobiales</taxon>
        <taxon>environmental samples</taxon>
    </lineage>
</organism>